<sequence length="381" mass="43030">MKVPSIITNDEIEKLYEKIGDDVINLPQQFKSLRLGLLPRICQLFITALKPNPNKKVKFFQFESSKENSVVDLLSSPHSLTSTLMSDEVYEKDIVLDDQKTLVELKSRINVDLQTRLNESIYRTAQRVQLFAVDHSIKKYAYPSCFYSPEGGNSLKQGEFYTKMLERIVELSPAKSDMTEDQLSDLGHAIYELIENTEQHGKLEINTGKVSKSVRGLVIDYKLITKEQLSENIGGESTAITDYLEGIRVNDRTVHMLEISVFDSGEGIFKTLESTDNANVSVQDEVDVVKKSFVKGITSKSDYRGVGRGLNNVKNVLAQRHGFISFRTGRIGVYRDFNLQPLRETESEPLSLFDEKNKSENNFNKLASVEGLACSILVPLR</sequence>
<evidence type="ECO:0000313" key="1">
    <source>
        <dbReference type="EMBL" id="MEZ8092341.1"/>
    </source>
</evidence>
<dbReference type="SUPFAM" id="SSF55874">
    <property type="entry name" value="ATPase domain of HSP90 chaperone/DNA topoisomerase II/histidine kinase"/>
    <property type="match status" value="1"/>
</dbReference>
<dbReference type="Proteomes" id="UP001569177">
    <property type="component" value="Unassembled WGS sequence"/>
</dbReference>
<organism evidence="1 2">
    <name type="scientific">Vibrio kanaloae</name>
    <dbReference type="NCBI Taxonomy" id="170673"/>
    <lineage>
        <taxon>Bacteria</taxon>
        <taxon>Pseudomonadati</taxon>
        <taxon>Pseudomonadota</taxon>
        <taxon>Gammaproteobacteria</taxon>
        <taxon>Vibrionales</taxon>
        <taxon>Vibrionaceae</taxon>
        <taxon>Vibrio</taxon>
    </lineage>
</organism>
<accession>A0ABV4LKH8</accession>
<protein>
    <recommendedName>
        <fullName evidence="3">ATP-binding protein</fullName>
    </recommendedName>
</protein>
<name>A0ABV4LKH8_9VIBR</name>
<evidence type="ECO:0008006" key="3">
    <source>
        <dbReference type="Google" id="ProtNLM"/>
    </source>
</evidence>
<reference evidence="1 2" key="1">
    <citation type="submission" date="2024-06" db="EMBL/GenBank/DDBJ databases">
        <authorList>
            <person name="Steensen K."/>
            <person name="Seneca J."/>
            <person name="Bartlau N."/>
            <person name="Yu A.X."/>
            <person name="Polz M.F."/>
        </authorList>
    </citation>
    <scope>NUCLEOTIDE SEQUENCE [LARGE SCALE GENOMIC DNA]</scope>
    <source>
        <strain evidence="1 2">5S240</strain>
    </source>
</reference>
<dbReference type="EMBL" id="JBGOOJ010000033">
    <property type="protein sequence ID" value="MEZ8092341.1"/>
    <property type="molecule type" value="Genomic_DNA"/>
</dbReference>
<evidence type="ECO:0000313" key="2">
    <source>
        <dbReference type="Proteomes" id="UP001569177"/>
    </source>
</evidence>
<dbReference type="Gene3D" id="3.30.565.10">
    <property type="entry name" value="Histidine kinase-like ATPase, C-terminal domain"/>
    <property type="match status" value="1"/>
</dbReference>
<proteinExistence type="predicted"/>
<dbReference type="RefSeq" id="WP_017057179.1">
    <property type="nucleotide sequence ID" value="NZ_JBGONX010000037.1"/>
</dbReference>
<keyword evidence="2" id="KW-1185">Reference proteome</keyword>
<gene>
    <name evidence="1" type="ORF">ACED24_19970</name>
</gene>
<comment type="caution">
    <text evidence="1">The sequence shown here is derived from an EMBL/GenBank/DDBJ whole genome shotgun (WGS) entry which is preliminary data.</text>
</comment>
<dbReference type="InterPro" id="IPR036890">
    <property type="entry name" value="HATPase_C_sf"/>
</dbReference>